<dbReference type="AlphaFoldDB" id="A0A7M5XHP9"/>
<dbReference type="Proteomes" id="UP000594262">
    <property type="component" value="Unplaced"/>
</dbReference>
<evidence type="ECO:0000313" key="11">
    <source>
        <dbReference type="EnsemblMetazoa" id="CLYHEMP023525.1"/>
    </source>
</evidence>
<feature type="transmembrane region" description="Helical" evidence="10">
    <location>
        <begin position="7"/>
        <end position="28"/>
    </location>
</feature>
<organism evidence="11 12">
    <name type="scientific">Clytia hemisphaerica</name>
    <dbReference type="NCBI Taxonomy" id="252671"/>
    <lineage>
        <taxon>Eukaryota</taxon>
        <taxon>Metazoa</taxon>
        <taxon>Cnidaria</taxon>
        <taxon>Hydrozoa</taxon>
        <taxon>Hydroidolina</taxon>
        <taxon>Leptothecata</taxon>
        <taxon>Obeliida</taxon>
        <taxon>Clytiidae</taxon>
        <taxon>Clytia</taxon>
    </lineage>
</organism>
<keyword evidence="4" id="KW-0808">Transferase</keyword>
<evidence type="ECO:0000256" key="1">
    <source>
        <dbReference type="ARBA" id="ARBA00004323"/>
    </source>
</evidence>
<evidence type="ECO:0000256" key="9">
    <source>
        <dbReference type="ARBA" id="ARBA00023136"/>
    </source>
</evidence>
<name>A0A7M5XHP9_9CNID</name>
<evidence type="ECO:0000256" key="3">
    <source>
        <dbReference type="ARBA" id="ARBA00022676"/>
    </source>
</evidence>
<evidence type="ECO:0000256" key="4">
    <source>
        <dbReference type="ARBA" id="ARBA00022679"/>
    </source>
</evidence>
<dbReference type="InterPro" id="IPR002659">
    <property type="entry name" value="Glyco_trans_31"/>
</dbReference>
<keyword evidence="12" id="KW-1185">Reference proteome</keyword>
<evidence type="ECO:0000313" key="12">
    <source>
        <dbReference type="Proteomes" id="UP000594262"/>
    </source>
</evidence>
<dbReference type="Gene3D" id="3.90.550.50">
    <property type="match status" value="1"/>
</dbReference>
<dbReference type="GeneID" id="136818281"/>
<dbReference type="PANTHER" id="PTHR11214:SF376">
    <property type="entry name" value="HEXOSYLTRANSFERASE"/>
    <property type="match status" value="1"/>
</dbReference>
<comment type="subcellular location">
    <subcellularLocation>
        <location evidence="1 10">Golgi apparatus membrane</location>
        <topology evidence="1 10">Single-pass type II membrane protein</topology>
    </subcellularLocation>
</comment>
<evidence type="ECO:0000256" key="10">
    <source>
        <dbReference type="RuleBase" id="RU363063"/>
    </source>
</evidence>
<protein>
    <recommendedName>
        <fullName evidence="10">Hexosyltransferase</fullName>
        <ecNumber evidence="10">2.4.1.-</ecNumber>
    </recommendedName>
</protein>
<dbReference type="GO" id="GO:0006493">
    <property type="term" value="P:protein O-linked glycosylation"/>
    <property type="evidence" value="ECO:0007669"/>
    <property type="project" value="TreeGrafter"/>
</dbReference>
<sequence>MRRLKKFPLLVFVCWITMTILYTCFVPMKLRQELKDLKTKLNEQHANYTNKLKLALKTVEKLKDHVKWNIYGMNRKTPNIELVNSRDIEARDTQIIILVTSHIANKNRRDSIRVNWGDPSKFTKHTRLYNGEATYKVYFMTGYLQNHIGNASLESTIHKDMLIMNRTENYWDLSRKFMLGFLWSLENCQFDYLLKTDDDVFVNIPTLFKLIHKDPFVLKHKDRLYAGHMYEGLGPHRNNFSKWYVSKEEWAPKNYPPFAPGMAVILSRFVIKKMVPYFDWVKPFKLEDVYIGMLVNYANVSGVGIRKPVGVEFYDNLQDRRYCGYSSRVIAFHKILDNYCMTFLTNNSMK</sequence>
<reference evidence="11" key="1">
    <citation type="submission" date="2021-01" db="UniProtKB">
        <authorList>
            <consortium name="EnsemblMetazoa"/>
        </authorList>
    </citation>
    <scope>IDENTIFICATION</scope>
</reference>
<proteinExistence type="inferred from homology"/>
<evidence type="ECO:0000256" key="7">
    <source>
        <dbReference type="ARBA" id="ARBA00022989"/>
    </source>
</evidence>
<evidence type="ECO:0000256" key="6">
    <source>
        <dbReference type="ARBA" id="ARBA00022968"/>
    </source>
</evidence>
<keyword evidence="8 10" id="KW-0333">Golgi apparatus</keyword>
<keyword evidence="6 10" id="KW-0735">Signal-anchor</keyword>
<keyword evidence="5 10" id="KW-0812">Transmembrane</keyword>
<dbReference type="EC" id="2.4.1.-" evidence="10"/>
<dbReference type="GO" id="GO:0008499">
    <property type="term" value="F:N-acetyl-beta-D-glucosaminide beta-(1,3)-galactosyltransferase activity"/>
    <property type="evidence" value="ECO:0007669"/>
    <property type="project" value="TreeGrafter"/>
</dbReference>
<evidence type="ECO:0000256" key="5">
    <source>
        <dbReference type="ARBA" id="ARBA00022692"/>
    </source>
</evidence>
<dbReference type="EnsemblMetazoa" id="CLYHEMT023525.1">
    <property type="protein sequence ID" value="CLYHEMP023525.1"/>
    <property type="gene ID" value="CLYHEMG023525"/>
</dbReference>
<dbReference type="PANTHER" id="PTHR11214">
    <property type="entry name" value="BETA-1,3-N-ACETYLGLUCOSAMINYLTRANSFERASE"/>
    <property type="match status" value="1"/>
</dbReference>
<evidence type="ECO:0000256" key="2">
    <source>
        <dbReference type="ARBA" id="ARBA00008661"/>
    </source>
</evidence>
<dbReference type="OrthoDB" id="6022661at2759"/>
<dbReference type="Pfam" id="PF01762">
    <property type="entry name" value="Galactosyl_T"/>
    <property type="match status" value="1"/>
</dbReference>
<dbReference type="GO" id="GO:0000139">
    <property type="term" value="C:Golgi membrane"/>
    <property type="evidence" value="ECO:0007669"/>
    <property type="project" value="UniProtKB-SubCell"/>
</dbReference>
<evidence type="ECO:0000256" key="8">
    <source>
        <dbReference type="ARBA" id="ARBA00023034"/>
    </source>
</evidence>
<keyword evidence="9 10" id="KW-0472">Membrane</keyword>
<accession>A0A7M5XHP9</accession>
<dbReference type="RefSeq" id="XP_066930767.1">
    <property type="nucleotide sequence ID" value="XM_067074666.1"/>
</dbReference>
<comment type="similarity">
    <text evidence="2 10">Belongs to the glycosyltransferase 31 family.</text>
</comment>
<keyword evidence="3 10" id="KW-0328">Glycosyltransferase</keyword>
<keyword evidence="7 10" id="KW-1133">Transmembrane helix</keyword>